<reference evidence="2" key="1">
    <citation type="journal article" date="2019" name="Int. J. Syst. Evol. Microbiol.">
        <title>The Global Catalogue of Microorganisms (GCM) 10K type strain sequencing project: providing services to taxonomists for standard genome sequencing and annotation.</title>
        <authorList>
            <consortium name="The Broad Institute Genomics Platform"/>
            <consortium name="The Broad Institute Genome Sequencing Center for Infectious Disease"/>
            <person name="Wu L."/>
            <person name="Ma J."/>
        </authorList>
    </citation>
    <scope>NUCLEOTIDE SEQUENCE [LARGE SCALE GENOMIC DNA]</scope>
    <source>
        <strain evidence="2">TBRC 5832</strain>
    </source>
</reference>
<protein>
    <recommendedName>
        <fullName evidence="3">Lipoprotein</fullName>
    </recommendedName>
</protein>
<evidence type="ECO:0008006" key="3">
    <source>
        <dbReference type="Google" id="ProtNLM"/>
    </source>
</evidence>
<comment type="caution">
    <text evidence="1">The sequence shown here is derived from an EMBL/GenBank/DDBJ whole genome shotgun (WGS) entry which is preliminary data.</text>
</comment>
<proteinExistence type="predicted"/>
<dbReference type="RefSeq" id="WP_378067319.1">
    <property type="nucleotide sequence ID" value="NZ_JBHSBL010000015.1"/>
</dbReference>
<organism evidence="1 2">
    <name type="scientific">Actinoplanes subglobosus</name>
    <dbReference type="NCBI Taxonomy" id="1547892"/>
    <lineage>
        <taxon>Bacteria</taxon>
        <taxon>Bacillati</taxon>
        <taxon>Actinomycetota</taxon>
        <taxon>Actinomycetes</taxon>
        <taxon>Micromonosporales</taxon>
        <taxon>Micromonosporaceae</taxon>
        <taxon>Actinoplanes</taxon>
    </lineage>
</organism>
<dbReference type="EMBL" id="JBHSBL010000015">
    <property type="protein sequence ID" value="MFC4066350.1"/>
    <property type="molecule type" value="Genomic_DNA"/>
</dbReference>
<gene>
    <name evidence="1" type="ORF">ACFO0C_15565</name>
</gene>
<evidence type="ECO:0000313" key="2">
    <source>
        <dbReference type="Proteomes" id="UP001595867"/>
    </source>
</evidence>
<evidence type="ECO:0000313" key="1">
    <source>
        <dbReference type="EMBL" id="MFC4066350.1"/>
    </source>
</evidence>
<accession>A0ABV8IR87</accession>
<name>A0ABV8IR87_9ACTN</name>
<dbReference type="PROSITE" id="PS51257">
    <property type="entry name" value="PROKAR_LIPOPROTEIN"/>
    <property type="match status" value="1"/>
</dbReference>
<dbReference type="Proteomes" id="UP001595867">
    <property type="component" value="Unassembled WGS sequence"/>
</dbReference>
<sequence length="364" mass="38851">MRRTLSGFVAVLAGLMLAGCPYDSAERLEYRIGVARIGDDYHLFAPLCAGDKLSGVQIGESPYTWWSVSGPRDPAAETAEFVVIGDGSPFRHVTAPPGNDTRAPGLPDDFRVTVDYADGYGSGIGKSITLQLAAVPSYPSGTDPRQVRYLTRPLDDMGDLAGPEEIRAHSDCAGDAETPLRQTAESMRSGAAERAESALLDRAAVNWLTPVTLDMPDSEDIAAHVCDNGPGFGALVAAFGQERLWREEEFDVDTGAEVRQFVGAYGRITATEAIDQVGGRFGCERYSDFGVEYSGIRRVGLAELPGVDRRMLYCEESGHRAGRCTLLLAKGDILSRVVVQGETLEQATVSARALADDAAAALAG</sequence>
<keyword evidence="2" id="KW-1185">Reference proteome</keyword>